<comment type="caution">
    <text evidence="9">The sequence shown here is derived from an EMBL/GenBank/DDBJ whole genome shotgun (WGS) entry which is preliminary data.</text>
</comment>
<evidence type="ECO:0000259" key="8">
    <source>
        <dbReference type="PROSITE" id="PS50928"/>
    </source>
</evidence>
<comment type="similarity">
    <text evidence="7">Belongs to the binding-protein-dependent transport system permease family.</text>
</comment>
<feature type="transmembrane region" description="Helical" evidence="7">
    <location>
        <begin position="122"/>
        <end position="142"/>
    </location>
</feature>
<evidence type="ECO:0000256" key="2">
    <source>
        <dbReference type="ARBA" id="ARBA00022448"/>
    </source>
</evidence>
<protein>
    <submittedName>
        <fullName evidence="9">Sugar ABC transporter permease</fullName>
    </submittedName>
</protein>
<evidence type="ECO:0000256" key="5">
    <source>
        <dbReference type="ARBA" id="ARBA00022989"/>
    </source>
</evidence>
<gene>
    <name evidence="9" type="ORF">IAA64_09530</name>
</gene>
<evidence type="ECO:0000256" key="1">
    <source>
        <dbReference type="ARBA" id="ARBA00004651"/>
    </source>
</evidence>
<accession>A0A9D1P7X7</accession>
<dbReference type="InterPro" id="IPR035906">
    <property type="entry name" value="MetI-like_sf"/>
</dbReference>
<feature type="transmembrane region" description="Helical" evidence="7">
    <location>
        <begin position="276"/>
        <end position="295"/>
    </location>
</feature>
<evidence type="ECO:0000256" key="4">
    <source>
        <dbReference type="ARBA" id="ARBA00022692"/>
    </source>
</evidence>
<dbReference type="AlphaFoldDB" id="A0A9D1P7X7"/>
<evidence type="ECO:0000313" key="10">
    <source>
        <dbReference type="Proteomes" id="UP000886884"/>
    </source>
</evidence>
<evidence type="ECO:0000313" key="9">
    <source>
        <dbReference type="EMBL" id="HIV28201.1"/>
    </source>
</evidence>
<keyword evidence="4 7" id="KW-0812">Transmembrane</keyword>
<comment type="subcellular location">
    <subcellularLocation>
        <location evidence="1 7">Cell membrane</location>
        <topology evidence="1 7">Multi-pass membrane protein</topology>
    </subcellularLocation>
</comment>
<feature type="transmembrane region" description="Helical" evidence="7">
    <location>
        <begin position="21"/>
        <end position="42"/>
    </location>
</feature>
<sequence>MDGCAKKSKWSKGIGYLSSHWELYLFVLPALVYIFLYCYYPMYGVQMAFKDFRIAKGIEGSAWVGLKHFDKFLGNPQSGSLIFNTLRLSIYGDIVGFPMAIAFALVLNELPSKRFKAVTQTVSYAPHFISTVVICSMITMFMRKDGGLINVIIGAFDIGPYDFLSKAEWFPSIYVWTNVWQGLGWSTIIYMSALSGINQEIHEAAMIDGASRLKRIWHINLPGILPTICILLILNMGGVMSVGFEKAFLLQNDLNSETSEIISTFTYKMGMQSRQYSYSAAIGLFNSAVNLVLLLTTNAITRKLSDTSLF</sequence>
<dbReference type="InterPro" id="IPR051393">
    <property type="entry name" value="ABC_transporter_permease"/>
</dbReference>
<dbReference type="PANTHER" id="PTHR30193">
    <property type="entry name" value="ABC TRANSPORTER PERMEASE PROTEIN"/>
    <property type="match status" value="1"/>
</dbReference>
<dbReference type="CDD" id="cd06261">
    <property type="entry name" value="TM_PBP2"/>
    <property type="match status" value="1"/>
</dbReference>
<proteinExistence type="inferred from homology"/>
<dbReference type="EMBL" id="DVOT01000170">
    <property type="protein sequence ID" value="HIV28201.1"/>
    <property type="molecule type" value="Genomic_DNA"/>
</dbReference>
<organism evidence="9 10">
    <name type="scientific">Candidatus Ornithocaccomicrobium faecavium</name>
    <dbReference type="NCBI Taxonomy" id="2840890"/>
    <lineage>
        <taxon>Bacteria</taxon>
        <taxon>Bacillati</taxon>
        <taxon>Bacillota</taxon>
        <taxon>Clostridia</taxon>
        <taxon>Candidatus Ornithocaccomicrobium</taxon>
    </lineage>
</organism>
<evidence type="ECO:0000256" key="3">
    <source>
        <dbReference type="ARBA" id="ARBA00022475"/>
    </source>
</evidence>
<dbReference type="Gene3D" id="1.10.3720.10">
    <property type="entry name" value="MetI-like"/>
    <property type="match status" value="1"/>
</dbReference>
<reference evidence="9" key="1">
    <citation type="submission" date="2020-10" db="EMBL/GenBank/DDBJ databases">
        <authorList>
            <person name="Gilroy R."/>
        </authorList>
    </citation>
    <scope>NUCLEOTIDE SEQUENCE</scope>
    <source>
        <strain evidence="9">CHK183-6373</strain>
    </source>
</reference>
<name>A0A9D1P7X7_9FIRM</name>
<dbReference type="Pfam" id="PF00528">
    <property type="entry name" value="BPD_transp_1"/>
    <property type="match status" value="1"/>
</dbReference>
<dbReference type="PROSITE" id="PS50928">
    <property type="entry name" value="ABC_TM1"/>
    <property type="match status" value="1"/>
</dbReference>
<feature type="transmembrane region" description="Helical" evidence="7">
    <location>
        <begin position="219"/>
        <end position="244"/>
    </location>
</feature>
<keyword evidence="2 7" id="KW-0813">Transport</keyword>
<dbReference type="Proteomes" id="UP000886884">
    <property type="component" value="Unassembled WGS sequence"/>
</dbReference>
<dbReference type="InterPro" id="IPR000515">
    <property type="entry name" value="MetI-like"/>
</dbReference>
<feature type="transmembrane region" description="Helical" evidence="7">
    <location>
        <begin position="88"/>
        <end position="110"/>
    </location>
</feature>
<evidence type="ECO:0000256" key="7">
    <source>
        <dbReference type="RuleBase" id="RU363032"/>
    </source>
</evidence>
<reference evidence="9" key="2">
    <citation type="journal article" date="2021" name="PeerJ">
        <title>Extensive microbial diversity within the chicken gut microbiome revealed by metagenomics and culture.</title>
        <authorList>
            <person name="Gilroy R."/>
            <person name="Ravi A."/>
            <person name="Getino M."/>
            <person name="Pursley I."/>
            <person name="Horton D.L."/>
            <person name="Alikhan N.F."/>
            <person name="Baker D."/>
            <person name="Gharbi K."/>
            <person name="Hall N."/>
            <person name="Watson M."/>
            <person name="Adriaenssens E.M."/>
            <person name="Foster-Nyarko E."/>
            <person name="Jarju S."/>
            <person name="Secka A."/>
            <person name="Antonio M."/>
            <person name="Oren A."/>
            <person name="Chaudhuri R.R."/>
            <person name="La Ragione R."/>
            <person name="Hildebrand F."/>
            <person name="Pallen M.J."/>
        </authorList>
    </citation>
    <scope>NUCLEOTIDE SEQUENCE</scope>
    <source>
        <strain evidence="9">CHK183-6373</strain>
    </source>
</reference>
<dbReference type="GO" id="GO:0005886">
    <property type="term" value="C:plasma membrane"/>
    <property type="evidence" value="ECO:0007669"/>
    <property type="project" value="UniProtKB-SubCell"/>
</dbReference>
<dbReference type="GO" id="GO:0055085">
    <property type="term" value="P:transmembrane transport"/>
    <property type="evidence" value="ECO:0007669"/>
    <property type="project" value="InterPro"/>
</dbReference>
<keyword evidence="6 7" id="KW-0472">Membrane</keyword>
<keyword evidence="3" id="KW-1003">Cell membrane</keyword>
<feature type="transmembrane region" description="Helical" evidence="7">
    <location>
        <begin position="179"/>
        <end position="198"/>
    </location>
</feature>
<dbReference type="SUPFAM" id="SSF161098">
    <property type="entry name" value="MetI-like"/>
    <property type="match status" value="1"/>
</dbReference>
<dbReference type="PANTHER" id="PTHR30193:SF44">
    <property type="entry name" value="LACTOSE TRANSPORT SYSTEM PERMEASE PROTEIN LACF"/>
    <property type="match status" value="1"/>
</dbReference>
<evidence type="ECO:0000256" key="6">
    <source>
        <dbReference type="ARBA" id="ARBA00023136"/>
    </source>
</evidence>
<feature type="domain" description="ABC transmembrane type-1" evidence="8">
    <location>
        <begin position="82"/>
        <end position="297"/>
    </location>
</feature>
<keyword evidence="5 7" id="KW-1133">Transmembrane helix</keyword>